<gene>
    <name evidence="1" type="ORF">RHMOL_Rhmol11G0178900</name>
</gene>
<sequence>MFLICRIKKIYDSKDTEKSPKKVKNVEAAASSDADVMVPKPAKRDRKEEFEQGQKVEAPGTENIVPYSQELLEVEKEG</sequence>
<evidence type="ECO:0000313" key="2">
    <source>
        <dbReference type="Proteomes" id="UP001062846"/>
    </source>
</evidence>
<proteinExistence type="predicted"/>
<keyword evidence="2" id="KW-1185">Reference proteome</keyword>
<reference evidence="1" key="1">
    <citation type="submission" date="2022-02" db="EMBL/GenBank/DDBJ databases">
        <title>Plant Genome Project.</title>
        <authorList>
            <person name="Zhang R.-G."/>
        </authorList>
    </citation>
    <scope>NUCLEOTIDE SEQUENCE</scope>
    <source>
        <strain evidence="1">AT1</strain>
    </source>
</reference>
<accession>A0ACC0LV13</accession>
<protein>
    <submittedName>
        <fullName evidence="1">Uncharacterized protein</fullName>
    </submittedName>
</protein>
<comment type="caution">
    <text evidence="1">The sequence shown here is derived from an EMBL/GenBank/DDBJ whole genome shotgun (WGS) entry which is preliminary data.</text>
</comment>
<name>A0ACC0LV13_RHOML</name>
<evidence type="ECO:0000313" key="1">
    <source>
        <dbReference type="EMBL" id="KAI8531998.1"/>
    </source>
</evidence>
<organism evidence="1 2">
    <name type="scientific">Rhododendron molle</name>
    <name type="common">Chinese azalea</name>
    <name type="synonym">Azalea mollis</name>
    <dbReference type="NCBI Taxonomy" id="49168"/>
    <lineage>
        <taxon>Eukaryota</taxon>
        <taxon>Viridiplantae</taxon>
        <taxon>Streptophyta</taxon>
        <taxon>Embryophyta</taxon>
        <taxon>Tracheophyta</taxon>
        <taxon>Spermatophyta</taxon>
        <taxon>Magnoliopsida</taxon>
        <taxon>eudicotyledons</taxon>
        <taxon>Gunneridae</taxon>
        <taxon>Pentapetalae</taxon>
        <taxon>asterids</taxon>
        <taxon>Ericales</taxon>
        <taxon>Ericaceae</taxon>
        <taxon>Ericoideae</taxon>
        <taxon>Rhodoreae</taxon>
        <taxon>Rhododendron</taxon>
    </lineage>
</organism>
<dbReference type="Proteomes" id="UP001062846">
    <property type="component" value="Chromosome 11"/>
</dbReference>
<dbReference type="EMBL" id="CM046398">
    <property type="protein sequence ID" value="KAI8531998.1"/>
    <property type="molecule type" value="Genomic_DNA"/>
</dbReference>